<dbReference type="EMBL" id="CM042884">
    <property type="protein sequence ID" value="KAI4371448.1"/>
    <property type="molecule type" value="Genomic_DNA"/>
</dbReference>
<keyword evidence="2" id="KW-1185">Reference proteome</keyword>
<organism evidence="1 2">
    <name type="scientific">Melastoma candidum</name>
    <dbReference type="NCBI Taxonomy" id="119954"/>
    <lineage>
        <taxon>Eukaryota</taxon>
        <taxon>Viridiplantae</taxon>
        <taxon>Streptophyta</taxon>
        <taxon>Embryophyta</taxon>
        <taxon>Tracheophyta</taxon>
        <taxon>Spermatophyta</taxon>
        <taxon>Magnoliopsida</taxon>
        <taxon>eudicotyledons</taxon>
        <taxon>Gunneridae</taxon>
        <taxon>Pentapetalae</taxon>
        <taxon>rosids</taxon>
        <taxon>malvids</taxon>
        <taxon>Myrtales</taxon>
        <taxon>Melastomataceae</taxon>
        <taxon>Melastomatoideae</taxon>
        <taxon>Melastomateae</taxon>
        <taxon>Melastoma</taxon>
    </lineage>
</organism>
<dbReference type="Proteomes" id="UP001057402">
    <property type="component" value="Chromosome 5"/>
</dbReference>
<reference evidence="2" key="1">
    <citation type="journal article" date="2023" name="Front. Plant Sci.">
        <title>Chromosomal-level genome assembly of Melastoma candidum provides insights into trichome evolution.</title>
        <authorList>
            <person name="Zhong Y."/>
            <person name="Wu W."/>
            <person name="Sun C."/>
            <person name="Zou P."/>
            <person name="Liu Y."/>
            <person name="Dai S."/>
            <person name="Zhou R."/>
        </authorList>
    </citation>
    <scope>NUCLEOTIDE SEQUENCE [LARGE SCALE GENOMIC DNA]</scope>
</reference>
<name>A0ACB9R1U5_9MYRT</name>
<protein>
    <submittedName>
        <fullName evidence="1">Uncharacterized protein</fullName>
    </submittedName>
</protein>
<sequence length="1460" mass="157477">MASNPPFEMEDQTDEDFFDKLVDDDDFGVPKLPDVSNKFGKLSVGGNREEDGFEVDREDKEAGAGDAGKAHMPHAVGDVNEPSSPQNSFGMDDSAFFDDKVGGSAMDSSDGVKGEDAVVNEGDADVSAAWGEINDFDDSLPTTTISGGFDGSVESISGSLGTDSTVGGVSKVVGSGGSGGGIKEVGWSSFYADTGDQGGSHGNWSNTDFFSEINSTVDGVEFLGSAGGHSYDTRVMSSGVDSQSNGLESSVSHLHDNREPANQIEQVQNPDMQDLSSSNYWDNMYPGWTYDAATGQWCPVEGYDANVTAQVDSGNSVVENWNGTSNGTMDASYLQQAEQSVAATVVESGTTENIYRVDQVTDVNAGYPEHMVFDAQYPGWYYDTIKQEWCSLESYKASLQSSTQSQNQQNHDRSLVTDARAHGQNDVYSDNSQTELYGLQNNVSQSQDAQWPVSYNDYSQQSMANSWHSGTFSSGSGAAWVGNQYSGGFGSEFSHHNSLNCQSSVGSFSVVESYERPRGSLGEAHNPLTSASFFQDQPYSKTNFQHSKDAHLSNDYYHVQKPTNYGMQPLQSGTQCSQVPSPGRSSAGRPAHALVTFGFGGKLVVLKDTNSSSNFSYGGQDPSGYSISVLNLTEVFQRKDDSTGASSYTRALCQHSFPGPLVGGSVGTKDLNKWIDERIENCDSPDVDYRKAENLKLLLSLLKIACQYYGKLRSPFGSEVGLKEGDSPESAVAQIFASAKKNSRDFGSYSPMSCCFQFLPAAEQIQATASEVQNLLVSGRRKEALQCAQAGQLWGPALILGSQLGDQFYVDTVKQMALTQMVPGSPLRTLCLLIAGQPAEVFSVEAAPTNGMHPSGIMSPSKTQSGTKGMLEDWKENLAIITANRTKDDELVIIHLGDCLWKERGEITAAHICYLVADANFESYSDTARLCIIGADHWKCPRTYASPEAIQRTELYEYSKVLGNSQFTLQPFQPYKIIYAHMLAEVGKVSDSLKYCQALSKSLKSGRAPEVEMWKQLISSLEERIRTHQQGGYSANLAPGKIVGKLLNFFDNTAHRVVGGLPPPVPTTSHAAPHGMEQFHQPLVTKVSGSQSTMTMSSLMPSYSMEPISEWTVNGDSSKMRGHNRSVSEPNFGKTPRQGDGDSSNEMNSENAQAKGSVSGRASRFPRFGFGSQILQKTVGLVLRPRNDKQAKLGETNKFYYDEKLKRWVEEGAEPPAEETALAPPPTTASFQNGLPDYSMGSSTKSEGPFPYGSPEFNSPSISGPSSGIPPIPPRSNQFSARGRMGVRSRYVDTFNRGGGSPANLFQSPSVPAAKPVVAANAKFFVPAPVMAPSNDQTMEAITENLQEETATSEDFSNPSPYDPYKSPLASASPNMPRFPSMGNIPSKGPMAGENGPFPSQSRRTASWSGSFDEVSYPPKQAADSKLLGEALGASSPSDMMQMHRNGSGSVGDELDEVEL</sequence>
<evidence type="ECO:0000313" key="1">
    <source>
        <dbReference type="EMBL" id="KAI4371448.1"/>
    </source>
</evidence>
<comment type="caution">
    <text evidence="1">The sequence shown here is derived from an EMBL/GenBank/DDBJ whole genome shotgun (WGS) entry which is preliminary data.</text>
</comment>
<gene>
    <name evidence="1" type="ORF">MLD38_019681</name>
</gene>
<evidence type="ECO:0000313" key="2">
    <source>
        <dbReference type="Proteomes" id="UP001057402"/>
    </source>
</evidence>
<proteinExistence type="predicted"/>
<accession>A0ACB9R1U5</accession>